<evidence type="ECO:0000313" key="5">
    <source>
        <dbReference type="Proteomes" id="UP001370490"/>
    </source>
</evidence>
<dbReference type="Proteomes" id="UP001370490">
    <property type="component" value="Unassembled WGS sequence"/>
</dbReference>
<dbReference type="Gene3D" id="3.30.410.40">
    <property type="match status" value="1"/>
</dbReference>
<reference evidence="4 5" key="1">
    <citation type="submission" date="2023-12" db="EMBL/GenBank/DDBJ databases">
        <title>A high-quality genome assembly for Dillenia turbinata (Dilleniales).</title>
        <authorList>
            <person name="Chanderbali A."/>
        </authorList>
    </citation>
    <scope>NUCLEOTIDE SEQUENCE [LARGE SCALE GENOMIC DNA]</scope>
    <source>
        <strain evidence="4">LSX21</strain>
        <tissue evidence="4">Leaf</tissue>
    </source>
</reference>
<organism evidence="4 5">
    <name type="scientific">Dillenia turbinata</name>
    <dbReference type="NCBI Taxonomy" id="194707"/>
    <lineage>
        <taxon>Eukaryota</taxon>
        <taxon>Viridiplantae</taxon>
        <taxon>Streptophyta</taxon>
        <taxon>Embryophyta</taxon>
        <taxon>Tracheophyta</taxon>
        <taxon>Spermatophyta</taxon>
        <taxon>Magnoliopsida</taxon>
        <taxon>eudicotyledons</taxon>
        <taxon>Gunneridae</taxon>
        <taxon>Pentapetalae</taxon>
        <taxon>Dilleniales</taxon>
        <taxon>Dilleniaceae</taxon>
        <taxon>Dillenia</taxon>
    </lineage>
</organism>
<sequence length="148" mass="16926">MAELPKQEDEFLEGTYSRGDPFFQNSRWVERAVVFYPDLRNCQSTFRDGLLEAGVAPYNRFGLEHKIGTKIGGTTFDTYVSLQFGCLQGSPWWFSPSYGERKRGSDSECRGYRKSLAFASQWHWSKALSLLLGDSYSSSFPLCWAIFT</sequence>
<keyword evidence="2" id="KW-0285">Flavoprotein</keyword>
<proteinExistence type="predicted"/>
<keyword evidence="5" id="KW-1185">Reference proteome</keyword>
<gene>
    <name evidence="4" type="ORF">RJ641_014906</name>
</gene>
<evidence type="ECO:0000256" key="1">
    <source>
        <dbReference type="ARBA" id="ARBA00001974"/>
    </source>
</evidence>
<dbReference type="AlphaFoldDB" id="A0AAN8Z5D0"/>
<name>A0AAN8Z5D0_9MAGN</name>
<dbReference type="PANTHER" id="PTHR45968:SF2">
    <property type="entry name" value="(R)-MANDELONITRILE LYASE-LIKE"/>
    <property type="match status" value="1"/>
</dbReference>
<comment type="caution">
    <text evidence="4">The sequence shown here is derived from an EMBL/GenBank/DDBJ whole genome shotgun (WGS) entry which is preliminary data.</text>
</comment>
<evidence type="ECO:0000313" key="4">
    <source>
        <dbReference type="EMBL" id="KAK6921228.1"/>
    </source>
</evidence>
<dbReference type="InterPro" id="IPR051871">
    <property type="entry name" value="GMC_Oxidoreductase-Related"/>
</dbReference>
<protein>
    <submittedName>
        <fullName evidence="4">Uncharacterized protein</fullName>
    </submittedName>
</protein>
<dbReference type="EMBL" id="JBAMMX010000020">
    <property type="protein sequence ID" value="KAK6921228.1"/>
    <property type="molecule type" value="Genomic_DNA"/>
</dbReference>
<keyword evidence="3" id="KW-0274">FAD</keyword>
<accession>A0AAN8Z5D0</accession>
<evidence type="ECO:0000256" key="3">
    <source>
        <dbReference type="ARBA" id="ARBA00022827"/>
    </source>
</evidence>
<evidence type="ECO:0000256" key="2">
    <source>
        <dbReference type="ARBA" id="ARBA00022630"/>
    </source>
</evidence>
<dbReference type="PANTHER" id="PTHR45968">
    <property type="entry name" value="OSJNBA0019K04.7 PROTEIN"/>
    <property type="match status" value="1"/>
</dbReference>
<comment type="cofactor">
    <cofactor evidence="1">
        <name>FAD</name>
        <dbReference type="ChEBI" id="CHEBI:57692"/>
    </cofactor>
</comment>